<dbReference type="Proteomes" id="UP000243459">
    <property type="component" value="Chromosome 7"/>
</dbReference>
<accession>A0A5P1EBL7</accession>
<evidence type="ECO:0000313" key="1">
    <source>
        <dbReference type="EMBL" id="ONK63276.1"/>
    </source>
</evidence>
<dbReference type="AlphaFoldDB" id="A0A5P1EBL7"/>
<organism evidence="1 2">
    <name type="scientific">Asparagus officinalis</name>
    <name type="common">Garden asparagus</name>
    <dbReference type="NCBI Taxonomy" id="4686"/>
    <lineage>
        <taxon>Eukaryota</taxon>
        <taxon>Viridiplantae</taxon>
        <taxon>Streptophyta</taxon>
        <taxon>Embryophyta</taxon>
        <taxon>Tracheophyta</taxon>
        <taxon>Spermatophyta</taxon>
        <taxon>Magnoliopsida</taxon>
        <taxon>Liliopsida</taxon>
        <taxon>Asparagales</taxon>
        <taxon>Asparagaceae</taxon>
        <taxon>Asparagoideae</taxon>
        <taxon>Asparagus</taxon>
    </lineage>
</organism>
<gene>
    <name evidence="1" type="ORF">A4U43_C07F13300</name>
</gene>
<dbReference type="EMBL" id="CM007387">
    <property type="protein sequence ID" value="ONK63276.1"/>
    <property type="molecule type" value="Genomic_DNA"/>
</dbReference>
<dbReference type="Gramene" id="ONK63276">
    <property type="protein sequence ID" value="ONK63276"/>
    <property type="gene ID" value="A4U43_C07F13300"/>
</dbReference>
<protein>
    <submittedName>
        <fullName evidence="1">Uncharacterized protein</fullName>
    </submittedName>
</protein>
<name>A0A5P1EBL7_ASPOF</name>
<keyword evidence="2" id="KW-1185">Reference proteome</keyword>
<sequence>MKKNSTTTKEEKQIQEVNTAIELPQLITPSTVITNEAFGELERELLQSESLGLSPISQAVDSWVWALDDLLTATDDMSSSDQAFNVSGPEEPTSVQVEELLDWDGEETEATFWGEAHEGEDVRSWLWVVEDDDNNSNNNNNGE</sequence>
<evidence type="ECO:0000313" key="2">
    <source>
        <dbReference type="Proteomes" id="UP000243459"/>
    </source>
</evidence>
<proteinExistence type="predicted"/>
<reference evidence="2" key="1">
    <citation type="journal article" date="2017" name="Nat. Commun.">
        <title>The asparagus genome sheds light on the origin and evolution of a young Y chromosome.</title>
        <authorList>
            <person name="Harkess A."/>
            <person name="Zhou J."/>
            <person name="Xu C."/>
            <person name="Bowers J.E."/>
            <person name="Van der Hulst R."/>
            <person name="Ayyampalayam S."/>
            <person name="Mercati F."/>
            <person name="Riccardi P."/>
            <person name="McKain M.R."/>
            <person name="Kakrana A."/>
            <person name="Tang H."/>
            <person name="Ray J."/>
            <person name="Groenendijk J."/>
            <person name="Arikit S."/>
            <person name="Mathioni S.M."/>
            <person name="Nakano M."/>
            <person name="Shan H."/>
            <person name="Telgmann-Rauber A."/>
            <person name="Kanno A."/>
            <person name="Yue Z."/>
            <person name="Chen H."/>
            <person name="Li W."/>
            <person name="Chen Y."/>
            <person name="Xu X."/>
            <person name="Zhang Y."/>
            <person name="Luo S."/>
            <person name="Chen H."/>
            <person name="Gao J."/>
            <person name="Mao Z."/>
            <person name="Pires J.C."/>
            <person name="Luo M."/>
            <person name="Kudrna D."/>
            <person name="Wing R.A."/>
            <person name="Meyers B.C."/>
            <person name="Yi K."/>
            <person name="Kong H."/>
            <person name="Lavrijsen P."/>
            <person name="Sunseri F."/>
            <person name="Falavigna A."/>
            <person name="Ye Y."/>
            <person name="Leebens-Mack J.H."/>
            <person name="Chen G."/>
        </authorList>
    </citation>
    <scope>NUCLEOTIDE SEQUENCE [LARGE SCALE GENOMIC DNA]</scope>
    <source>
        <strain evidence="2">cv. DH0086</strain>
    </source>
</reference>